<feature type="compositionally biased region" description="Pro residues" evidence="1">
    <location>
        <begin position="347"/>
        <end position="360"/>
    </location>
</feature>
<feature type="region of interest" description="Disordered" evidence="1">
    <location>
        <begin position="1"/>
        <end position="67"/>
    </location>
</feature>
<feature type="compositionally biased region" description="Low complexity" evidence="1">
    <location>
        <begin position="309"/>
        <end position="319"/>
    </location>
</feature>
<protein>
    <submittedName>
        <fullName evidence="2">Uncharacterized protein</fullName>
    </submittedName>
</protein>
<keyword evidence="3" id="KW-1185">Reference proteome</keyword>
<dbReference type="PANTHER" id="PTHR38702:SF1">
    <property type="entry name" value="CALPONIN-HOMOLOGY (CH) DOMAIN-CONTAINING PROTEIN"/>
    <property type="match status" value="1"/>
</dbReference>
<sequence>MLSNTSSESSSTTPMVLTPDSTGAGPGIPDMHPDELAGADAKKKRRQTAFYPNVNSSNKQEKPFSRSAAKRESVMALGSIEYLQHYFTKTGLAAKKSSLERPNRQLVPAIGPGVLTAAHIKGNPSLSDLPPSPAVPNAPPLAFLTPVVKTYEVDSVELLPGVIDDLERVARAWGIDSSPDSPSSASTTTTGRKEKMLGDDIHTVSGGVDVLALLKMTTTTIRSVRNYVLSLPDEGTTTSTPSGRGQKFRSKLFTSTSASTTAASTSPSSSNRPVHDPPAVVRKAALEALTVLRELEEKARLPLSDDAYDAQSDSGSASGQGSGFSTHNRVASPALSRTSSLRSPDPDFTPRPPSSAPSPDPDASMSMADTSLAYSFVSLPGSRTRAVPVWEDLDAAFANGWDDEVLATSGPAWDERLVLGSGWLYKQDIKAEELVKEKAAVKGYLSVVDGVLFSVTGEGGWGWDKVKEKLVSKLKAGMGTGDMRRVSAGDAGLRGQFVFPPPLAAQGRRPKRRVVSMDPAMGSPATSAGPGDMGSLREEGEEAEATQLGGVAEEDVSEDEEPPGGDMGGETPVVAYEDDDLPVWARRKWEGSELGRIHALLAAMLPLDLRDILPAPPSSDSTSSTLSPDPSSADPEAVRFRLALLSSLSSGQLLCVAYNACVRKSRRPWGYVNLDAVHDVLALERVAALKGDEKTAKGWTFRRVDNLQLWMGALKLRYQLPLVSPPSATSNSSSAFVGIGSIMATMRTPGTSMSGTPLPSPAHTMMRFAGEAPILFDARVVAKREEGWDGMLEGVVMAWVGRVVDEARGVVGR</sequence>
<feature type="region of interest" description="Disordered" evidence="1">
    <location>
        <begin position="174"/>
        <end position="193"/>
    </location>
</feature>
<proteinExistence type="predicted"/>
<dbReference type="Proteomes" id="UP000305067">
    <property type="component" value="Unassembled WGS sequence"/>
</dbReference>
<feature type="region of interest" description="Disordered" evidence="1">
    <location>
        <begin position="499"/>
        <end position="574"/>
    </location>
</feature>
<feature type="region of interest" description="Disordered" evidence="1">
    <location>
        <begin position="231"/>
        <end position="277"/>
    </location>
</feature>
<dbReference type="EMBL" id="ML178866">
    <property type="protein sequence ID" value="TFK96112.1"/>
    <property type="molecule type" value="Genomic_DNA"/>
</dbReference>
<dbReference type="AlphaFoldDB" id="A0A5C3Q2A4"/>
<feature type="region of interest" description="Disordered" evidence="1">
    <location>
        <begin position="306"/>
        <end position="365"/>
    </location>
</feature>
<dbReference type="STRING" id="1884261.A0A5C3Q2A4"/>
<dbReference type="PANTHER" id="PTHR38702">
    <property type="entry name" value="CALPONIN-HOMOLOGY (CH) DOMAIN-CONTAINING PROTEIN"/>
    <property type="match status" value="1"/>
</dbReference>
<name>A0A5C3Q2A4_9AGAR</name>
<gene>
    <name evidence="2" type="ORF">BDV98DRAFT_651787</name>
</gene>
<evidence type="ECO:0000313" key="2">
    <source>
        <dbReference type="EMBL" id="TFK96112.1"/>
    </source>
</evidence>
<accession>A0A5C3Q2A4</accession>
<feature type="compositionally biased region" description="Low complexity" evidence="1">
    <location>
        <begin position="254"/>
        <end position="270"/>
    </location>
</feature>
<feature type="compositionally biased region" description="Acidic residues" evidence="1">
    <location>
        <begin position="552"/>
        <end position="563"/>
    </location>
</feature>
<reference evidence="2 3" key="1">
    <citation type="journal article" date="2019" name="Nat. Ecol. Evol.">
        <title>Megaphylogeny resolves global patterns of mushroom evolution.</title>
        <authorList>
            <person name="Varga T."/>
            <person name="Krizsan K."/>
            <person name="Foldi C."/>
            <person name="Dima B."/>
            <person name="Sanchez-Garcia M."/>
            <person name="Sanchez-Ramirez S."/>
            <person name="Szollosi G.J."/>
            <person name="Szarkandi J.G."/>
            <person name="Papp V."/>
            <person name="Albert L."/>
            <person name="Andreopoulos W."/>
            <person name="Angelini C."/>
            <person name="Antonin V."/>
            <person name="Barry K.W."/>
            <person name="Bougher N.L."/>
            <person name="Buchanan P."/>
            <person name="Buyck B."/>
            <person name="Bense V."/>
            <person name="Catcheside P."/>
            <person name="Chovatia M."/>
            <person name="Cooper J."/>
            <person name="Damon W."/>
            <person name="Desjardin D."/>
            <person name="Finy P."/>
            <person name="Geml J."/>
            <person name="Haridas S."/>
            <person name="Hughes K."/>
            <person name="Justo A."/>
            <person name="Karasinski D."/>
            <person name="Kautmanova I."/>
            <person name="Kiss B."/>
            <person name="Kocsube S."/>
            <person name="Kotiranta H."/>
            <person name="LaButti K.M."/>
            <person name="Lechner B.E."/>
            <person name="Liimatainen K."/>
            <person name="Lipzen A."/>
            <person name="Lukacs Z."/>
            <person name="Mihaltcheva S."/>
            <person name="Morgado L.N."/>
            <person name="Niskanen T."/>
            <person name="Noordeloos M.E."/>
            <person name="Ohm R.A."/>
            <person name="Ortiz-Santana B."/>
            <person name="Ovrebo C."/>
            <person name="Racz N."/>
            <person name="Riley R."/>
            <person name="Savchenko A."/>
            <person name="Shiryaev A."/>
            <person name="Soop K."/>
            <person name="Spirin V."/>
            <person name="Szebenyi C."/>
            <person name="Tomsovsky M."/>
            <person name="Tulloss R.E."/>
            <person name="Uehling J."/>
            <person name="Grigoriev I.V."/>
            <person name="Vagvolgyi C."/>
            <person name="Papp T."/>
            <person name="Martin F.M."/>
            <person name="Miettinen O."/>
            <person name="Hibbett D.S."/>
            <person name="Nagy L.G."/>
        </authorList>
    </citation>
    <scope>NUCLEOTIDE SEQUENCE [LARGE SCALE GENOMIC DNA]</scope>
    <source>
        <strain evidence="2 3">CBS 309.79</strain>
    </source>
</reference>
<feature type="compositionally biased region" description="Polar residues" evidence="1">
    <location>
        <begin position="324"/>
        <end position="342"/>
    </location>
</feature>
<evidence type="ECO:0000313" key="3">
    <source>
        <dbReference type="Proteomes" id="UP000305067"/>
    </source>
</evidence>
<feature type="compositionally biased region" description="Low complexity" evidence="1">
    <location>
        <begin position="1"/>
        <end position="13"/>
    </location>
</feature>
<feature type="compositionally biased region" description="Low complexity" evidence="1">
    <location>
        <begin position="176"/>
        <end position="190"/>
    </location>
</feature>
<dbReference type="OrthoDB" id="2534759at2759"/>
<evidence type="ECO:0000256" key="1">
    <source>
        <dbReference type="SAM" id="MobiDB-lite"/>
    </source>
</evidence>
<organism evidence="2 3">
    <name type="scientific">Pterulicium gracile</name>
    <dbReference type="NCBI Taxonomy" id="1884261"/>
    <lineage>
        <taxon>Eukaryota</taxon>
        <taxon>Fungi</taxon>
        <taxon>Dikarya</taxon>
        <taxon>Basidiomycota</taxon>
        <taxon>Agaricomycotina</taxon>
        <taxon>Agaricomycetes</taxon>
        <taxon>Agaricomycetidae</taxon>
        <taxon>Agaricales</taxon>
        <taxon>Pleurotineae</taxon>
        <taxon>Pterulaceae</taxon>
        <taxon>Pterulicium</taxon>
    </lineage>
</organism>